<evidence type="ECO:0000313" key="1">
    <source>
        <dbReference type="EMBL" id="KKL53136.1"/>
    </source>
</evidence>
<reference evidence="1" key="1">
    <citation type="journal article" date="2015" name="Nature">
        <title>Complex archaea that bridge the gap between prokaryotes and eukaryotes.</title>
        <authorList>
            <person name="Spang A."/>
            <person name="Saw J.H."/>
            <person name="Jorgensen S.L."/>
            <person name="Zaremba-Niedzwiedzka K."/>
            <person name="Martijn J."/>
            <person name="Lind A.E."/>
            <person name="van Eijk R."/>
            <person name="Schleper C."/>
            <person name="Guy L."/>
            <person name="Ettema T.J."/>
        </authorList>
    </citation>
    <scope>NUCLEOTIDE SEQUENCE</scope>
</reference>
<comment type="caution">
    <text evidence="1">The sequence shown here is derived from an EMBL/GenBank/DDBJ whole genome shotgun (WGS) entry which is preliminary data.</text>
</comment>
<dbReference type="EMBL" id="LAZR01031645">
    <property type="protein sequence ID" value="KKL53136.1"/>
    <property type="molecule type" value="Genomic_DNA"/>
</dbReference>
<dbReference type="AlphaFoldDB" id="A0A0F9DH32"/>
<sequence>MKNKFKVGDWVWGIIYCSTDLQCIYAEIQSIVMDSSGEFYDLTDDDCELTWKSMQKENLFKSDEDMLKEIKAIKEKLGEKLK</sequence>
<accession>A0A0F9DH32</accession>
<name>A0A0F9DH32_9ZZZZ</name>
<gene>
    <name evidence="1" type="ORF">LCGC14_2278480</name>
</gene>
<protein>
    <submittedName>
        <fullName evidence="1">Uncharacterized protein</fullName>
    </submittedName>
</protein>
<proteinExistence type="predicted"/>
<organism evidence="1">
    <name type="scientific">marine sediment metagenome</name>
    <dbReference type="NCBI Taxonomy" id="412755"/>
    <lineage>
        <taxon>unclassified sequences</taxon>
        <taxon>metagenomes</taxon>
        <taxon>ecological metagenomes</taxon>
    </lineage>
</organism>